<dbReference type="RefSeq" id="WP_061833622.1">
    <property type="nucleotide sequence ID" value="NZ_LUKE01000001.1"/>
</dbReference>
<reference evidence="2 3" key="1">
    <citation type="submission" date="2016-03" db="EMBL/GenBank/DDBJ databases">
        <authorList>
            <person name="Ploux O."/>
        </authorList>
    </citation>
    <scope>NUCLEOTIDE SEQUENCE [LARGE SCALE GENOMIC DNA]</scope>
    <source>
        <strain evidence="2 3">R0</strain>
    </source>
</reference>
<protein>
    <recommendedName>
        <fullName evidence="4">Lipoprotein</fullName>
    </recommendedName>
</protein>
<proteinExistence type="predicted"/>
<dbReference type="PROSITE" id="PS51257">
    <property type="entry name" value="PROKAR_LIPOPROTEIN"/>
    <property type="match status" value="1"/>
</dbReference>
<evidence type="ECO:0000256" key="1">
    <source>
        <dbReference type="SAM" id="MobiDB-lite"/>
    </source>
</evidence>
<organism evidence="2 3">
    <name type="scientific">Bdellovibrio bacteriovorus</name>
    <dbReference type="NCBI Taxonomy" id="959"/>
    <lineage>
        <taxon>Bacteria</taxon>
        <taxon>Pseudomonadati</taxon>
        <taxon>Bdellovibrionota</taxon>
        <taxon>Bdellovibrionia</taxon>
        <taxon>Bdellovibrionales</taxon>
        <taxon>Pseudobdellovibrionaceae</taxon>
        <taxon>Bdellovibrio</taxon>
    </lineage>
</organism>
<evidence type="ECO:0000313" key="2">
    <source>
        <dbReference type="EMBL" id="KYG66056.1"/>
    </source>
</evidence>
<feature type="compositionally biased region" description="Low complexity" evidence="1">
    <location>
        <begin position="273"/>
        <end position="284"/>
    </location>
</feature>
<evidence type="ECO:0000313" key="3">
    <source>
        <dbReference type="Proteomes" id="UP000075320"/>
    </source>
</evidence>
<evidence type="ECO:0008006" key="4">
    <source>
        <dbReference type="Google" id="ProtNLM"/>
    </source>
</evidence>
<accession>A0A150WNW6</accession>
<sequence>MKMSLVSLGSVLFLAACSGGGSGGNGGGKVDPMGGPVNPAQRPPNPASKAYIKELFKSAGKSEGLIPDGDAIYAELFFGDYVSKVSDESREKAIGRLNEQGRQYLERIKATCLISPSVSKAASGDTENAKEGDVITVKMGLSSSGPGCELLESKNADIKIQYLKKEKNPENTKTVDRTIRDEVETETREIRNAQVINAVGFKSSKTQRVSKSDSEYTFERVSGSPEYKYRQVSRYANAGSSTSESVMANGTVIKSTSQNYSRSERLVDENGVETSKSESSNISKMSTPGGAIWIGYSRVDNEPEAFYVNGQQLTEAERNELFGSR</sequence>
<feature type="region of interest" description="Disordered" evidence="1">
    <location>
        <begin position="257"/>
        <end position="284"/>
    </location>
</feature>
<comment type="caution">
    <text evidence="2">The sequence shown here is derived from an EMBL/GenBank/DDBJ whole genome shotgun (WGS) entry which is preliminary data.</text>
</comment>
<keyword evidence="3" id="KW-1185">Reference proteome</keyword>
<dbReference type="AlphaFoldDB" id="A0A150WNW6"/>
<name>A0A150WNW6_BDEBC</name>
<gene>
    <name evidence="2" type="ORF">AZI86_03035</name>
</gene>
<feature type="region of interest" description="Disordered" evidence="1">
    <location>
        <begin position="24"/>
        <end position="46"/>
    </location>
</feature>
<dbReference type="EMBL" id="LUKE01000001">
    <property type="protein sequence ID" value="KYG66056.1"/>
    <property type="molecule type" value="Genomic_DNA"/>
</dbReference>
<dbReference type="Proteomes" id="UP000075320">
    <property type="component" value="Unassembled WGS sequence"/>
</dbReference>